<dbReference type="RefSeq" id="XP_013253470.1">
    <property type="nucleotide sequence ID" value="XM_013398016.1"/>
</dbReference>
<dbReference type="SUPFAM" id="SSF48576">
    <property type="entry name" value="Terpenoid synthases"/>
    <property type="match status" value="1"/>
</dbReference>
<reference evidence="1 2" key="1">
    <citation type="submission" date="2013-03" db="EMBL/GenBank/DDBJ databases">
        <title>The Genome Sequence of Exophiala aquamarina CBS 119918.</title>
        <authorList>
            <consortium name="The Broad Institute Genomics Platform"/>
            <person name="Cuomo C."/>
            <person name="de Hoog S."/>
            <person name="Gorbushina A."/>
            <person name="Walker B."/>
            <person name="Young S.K."/>
            <person name="Zeng Q."/>
            <person name="Gargeya S."/>
            <person name="Fitzgerald M."/>
            <person name="Haas B."/>
            <person name="Abouelleil A."/>
            <person name="Allen A.W."/>
            <person name="Alvarado L."/>
            <person name="Arachchi H.M."/>
            <person name="Berlin A.M."/>
            <person name="Chapman S.B."/>
            <person name="Gainer-Dewar J."/>
            <person name="Goldberg J."/>
            <person name="Griggs A."/>
            <person name="Gujja S."/>
            <person name="Hansen M."/>
            <person name="Howarth C."/>
            <person name="Imamovic A."/>
            <person name="Ireland A."/>
            <person name="Larimer J."/>
            <person name="McCowan C."/>
            <person name="Murphy C."/>
            <person name="Pearson M."/>
            <person name="Poon T.W."/>
            <person name="Priest M."/>
            <person name="Roberts A."/>
            <person name="Saif S."/>
            <person name="Shea T."/>
            <person name="Sisk P."/>
            <person name="Sykes S."/>
            <person name="Wortman J."/>
            <person name="Nusbaum C."/>
            <person name="Birren B."/>
        </authorList>
    </citation>
    <scope>NUCLEOTIDE SEQUENCE [LARGE SCALE GENOMIC DNA]</scope>
    <source>
        <strain evidence="1 2">CBS 119918</strain>
    </source>
</reference>
<name>A0A072P5J1_9EURO</name>
<keyword evidence="2" id="KW-1185">Reference proteome</keyword>
<comment type="caution">
    <text evidence="1">The sequence shown here is derived from an EMBL/GenBank/DDBJ whole genome shotgun (WGS) entry which is preliminary data.</text>
</comment>
<accession>A0A072P5J1</accession>
<dbReference type="Gene3D" id="1.10.600.10">
    <property type="entry name" value="Farnesyl Diphosphate Synthase"/>
    <property type="match status" value="1"/>
</dbReference>
<gene>
    <name evidence="1" type="ORF">A1O9_13070</name>
</gene>
<sequence length="147" mass="16288">FSYACLKFSLQSDVDLSSAKLEKILRLIGHHLSIANDLASYEKEWRDFSSGKIRHLINIVAIVQKIDRTVSDTAKATCYGRQLETERLILEELERMKRVDELSVSEWEFVDAALGMAAGNIFTSVVISRYGGEAARIGGGPCHGIGL</sequence>
<evidence type="ECO:0000313" key="2">
    <source>
        <dbReference type="Proteomes" id="UP000027920"/>
    </source>
</evidence>
<evidence type="ECO:0000313" key="1">
    <source>
        <dbReference type="EMBL" id="KEF50880.1"/>
    </source>
</evidence>
<dbReference type="VEuPathDB" id="FungiDB:A1O9_13070"/>
<protein>
    <submittedName>
        <fullName evidence="1">Uncharacterized protein</fullName>
    </submittedName>
</protein>
<feature type="non-terminal residue" evidence="1">
    <location>
        <position position="1"/>
    </location>
</feature>
<dbReference type="OrthoDB" id="3004402at2759"/>
<dbReference type="HOGENOM" id="CLU_1772484_0_0_1"/>
<dbReference type="InterPro" id="IPR008949">
    <property type="entry name" value="Isoprenoid_synthase_dom_sf"/>
</dbReference>
<dbReference type="Proteomes" id="UP000027920">
    <property type="component" value="Unassembled WGS sequence"/>
</dbReference>
<organism evidence="1 2">
    <name type="scientific">Exophiala aquamarina CBS 119918</name>
    <dbReference type="NCBI Taxonomy" id="1182545"/>
    <lineage>
        <taxon>Eukaryota</taxon>
        <taxon>Fungi</taxon>
        <taxon>Dikarya</taxon>
        <taxon>Ascomycota</taxon>
        <taxon>Pezizomycotina</taxon>
        <taxon>Eurotiomycetes</taxon>
        <taxon>Chaetothyriomycetidae</taxon>
        <taxon>Chaetothyriales</taxon>
        <taxon>Herpotrichiellaceae</taxon>
        <taxon>Exophiala</taxon>
    </lineage>
</organism>
<dbReference type="AlphaFoldDB" id="A0A072P5J1"/>
<proteinExistence type="predicted"/>
<dbReference type="EMBL" id="AMGV01000052">
    <property type="protein sequence ID" value="KEF50880.1"/>
    <property type="molecule type" value="Genomic_DNA"/>
</dbReference>
<dbReference type="GeneID" id="25287961"/>